<evidence type="ECO:0000313" key="2">
    <source>
        <dbReference type="EMBL" id="GBC99844.1"/>
    </source>
</evidence>
<dbReference type="GO" id="GO:0005886">
    <property type="term" value="C:plasma membrane"/>
    <property type="evidence" value="ECO:0007669"/>
    <property type="project" value="TreeGrafter"/>
</dbReference>
<dbReference type="PANTHER" id="PTHR39966">
    <property type="entry name" value="BLL2471 PROTEIN-RELATED"/>
    <property type="match status" value="1"/>
</dbReference>
<dbReference type="Proteomes" id="UP000236173">
    <property type="component" value="Unassembled WGS sequence"/>
</dbReference>
<comment type="caution">
    <text evidence="2">The sequence shown here is derived from an EMBL/GenBank/DDBJ whole genome shotgun (WGS) entry which is preliminary data.</text>
</comment>
<feature type="domain" description="Hemerythrin-like" evidence="1">
    <location>
        <begin position="2"/>
        <end position="123"/>
    </location>
</feature>
<evidence type="ECO:0000259" key="1">
    <source>
        <dbReference type="Pfam" id="PF01814"/>
    </source>
</evidence>
<reference evidence="3" key="1">
    <citation type="submission" date="2017-09" db="EMBL/GenBank/DDBJ databases">
        <title>Metaegenomics of thermophilic ammonia-oxidizing enrichment culture.</title>
        <authorList>
            <person name="Kato S."/>
            <person name="Suzuki K."/>
        </authorList>
    </citation>
    <scope>NUCLEOTIDE SEQUENCE [LARGE SCALE GENOMIC DNA]</scope>
</reference>
<evidence type="ECO:0000313" key="3">
    <source>
        <dbReference type="Proteomes" id="UP000236173"/>
    </source>
</evidence>
<organism evidence="2 3">
    <name type="scientific">Candidatus Fervidibacter japonicus</name>
    <dbReference type="NCBI Taxonomy" id="2035412"/>
    <lineage>
        <taxon>Bacteria</taxon>
        <taxon>Candidatus Fervidibacterota</taxon>
        <taxon>Candidatus Fervidibacter</taxon>
    </lineage>
</organism>
<dbReference type="PANTHER" id="PTHR39966:SF1">
    <property type="entry name" value="HEMERYTHRIN-LIKE DOMAIN-CONTAINING PROTEIN"/>
    <property type="match status" value="1"/>
</dbReference>
<dbReference type="AlphaFoldDB" id="A0A2H5XF98"/>
<gene>
    <name evidence="2" type="ORF">HRbin17_02375</name>
</gene>
<feature type="domain" description="Hemerythrin-like" evidence="1">
    <location>
        <begin position="162"/>
        <end position="286"/>
    </location>
</feature>
<proteinExistence type="predicted"/>
<accession>A0A2H5XF98</accession>
<protein>
    <recommendedName>
        <fullName evidence="1">Hemerythrin-like domain-containing protein</fullName>
    </recommendedName>
</protein>
<dbReference type="InterPro" id="IPR012312">
    <property type="entry name" value="Hemerythrin-like"/>
</dbReference>
<dbReference type="Gene3D" id="1.20.120.520">
    <property type="entry name" value="nmb1532 protein domain like"/>
    <property type="match status" value="2"/>
</dbReference>
<sequence>MRQHLAEWDDLLAELDSGVGTFAALRLKEEARWVHETVLPHLEREEAVVFSALQERVPEETEGVRRLREDHTQLRQLAEQLMEIAWKRQLGAATSAQAQTVLKTFRWRLLDHLAREDGSLPPLLMQTLSVDEDERLLRRWQSHRLTEATPTGSLTELNGRIHAWLDDLLLEHLEALVALNLTEARRLWQRFAEALLKHAEAEDSVALPVYERLGAFPEGGQPSLLAAEHKGIERMLKTLTRRLEALSPTDPALRRKVVVGLDRYMLFRHLIEHHTLREQNIFYPLLDEKARADEKARIAQALTDAQSGALQR</sequence>
<dbReference type="Pfam" id="PF01814">
    <property type="entry name" value="Hemerythrin"/>
    <property type="match status" value="2"/>
</dbReference>
<dbReference type="EMBL" id="BEHT01000040">
    <property type="protein sequence ID" value="GBC99844.1"/>
    <property type="molecule type" value="Genomic_DNA"/>
</dbReference>
<name>A0A2H5XF98_9BACT</name>